<keyword evidence="2" id="KW-0472">Membrane</keyword>
<reference evidence="3 4" key="1">
    <citation type="journal article" date="2024" name="BMC Genomics">
        <title>Genome assembly of redclaw crayfish (Cherax quadricarinatus) provides insights into its immune adaptation and hypoxia tolerance.</title>
        <authorList>
            <person name="Liu Z."/>
            <person name="Zheng J."/>
            <person name="Li H."/>
            <person name="Fang K."/>
            <person name="Wang S."/>
            <person name="He J."/>
            <person name="Zhou D."/>
            <person name="Weng S."/>
            <person name="Chi M."/>
            <person name="Gu Z."/>
            <person name="He J."/>
            <person name="Li F."/>
            <person name="Wang M."/>
        </authorList>
    </citation>
    <scope>NUCLEOTIDE SEQUENCE [LARGE SCALE GENOMIC DNA]</scope>
    <source>
        <strain evidence="3">ZL_2023a</strain>
    </source>
</reference>
<evidence type="ECO:0000256" key="2">
    <source>
        <dbReference type="SAM" id="Phobius"/>
    </source>
</evidence>
<feature type="transmembrane region" description="Helical" evidence="2">
    <location>
        <begin position="281"/>
        <end position="306"/>
    </location>
</feature>
<organism evidence="3 4">
    <name type="scientific">Cherax quadricarinatus</name>
    <name type="common">Australian red claw crayfish</name>
    <dbReference type="NCBI Taxonomy" id="27406"/>
    <lineage>
        <taxon>Eukaryota</taxon>
        <taxon>Metazoa</taxon>
        <taxon>Ecdysozoa</taxon>
        <taxon>Arthropoda</taxon>
        <taxon>Crustacea</taxon>
        <taxon>Multicrustacea</taxon>
        <taxon>Malacostraca</taxon>
        <taxon>Eumalacostraca</taxon>
        <taxon>Eucarida</taxon>
        <taxon>Decapoda</taxon>
        <taxon>Pleocyemata</taxon>
        <taxon>Astacidea</taxon>
        <taxon>Parastacoidea</taxon>
        <taxon>Parastacidae</taxon>
        <taxon>Cherax</taxon>
    </lineage>
</organism>
<dbReference type="Proteomes" id="UP001445076">
    <property type="component" value="Unassembled WGS sequence"/>
</dbReference>
<keyword evidence="2" id="KW-1133">Transmembrane helix</keyword>
<feature type="transmembrane region" description="Helical" evidence="2">
    <location>
        <begin position="601"/>
        <end position="625"/>
    </location>
</feature>
<feature type="region of interest" description="Disordered" evidence="1">
    <location>
        <begin position="33"/>
        <end position="104"/>
    </location>
</feature>
<comment type="caution">
    <text evidence="3">The sequence shown here is derived from an EMBL/GenBank/DDBJ whole genome shotgun (WGS) entry which is preliminary data.</text>
</comment>
<accession>A0AAW0X4K2</accession>
<name>A0AAW0X4K2_CHEQU</name>
<dbReference type="PANTHER" id="PTHR31226:SF1">
    <property type="entry name" value="TRANSMEMBRANE PROTEIN 117"/>
    <property type="match status" value="1"/>
</dbReference>
<feature type="transmembrane region" description="Helical" evidence="2">
    <location>
        <begin position="513"/>
        <end position="530"/>
    </location>
</feature>
<sequence>MQQAGDGGEPESPDGGMLQLEQLERLIKSLESRRAASCDLSDGSPTPASPRALTPNSVPARNTNFWREVSPQLSSSEPSARPAYPDHRASTDSLKPALSQDQTPALPALSPITKFASDTLCSPSHPAVAHSVVQVEKGDIKTKIQKRLSFGDTLDLHTNIYTPADECRGGVTGNLEAAGGTANGSNTSLERRWLEEEAGGGPPLVRRKSLDTQSQYSYYMDKDLRYYFQHPWLRLIIAYLVIFCNFLLFAEDPVSHSHAESNIPVVGNVFSFVSTKYPDEWFWRMIKVVMWLIAILCGMLVGKVLIHGLIFKRMLRLKMFRDEQGSWMTMALTVIVSLYMFSYVYNLILLIGHGEPCRWQIGSDMNVTNESMMKAAATCTWLGDLVTALMVTDMMLQDNLYPHWATGFRRLYRLSNVPRILIFWCGSIVVAVIVIFLIVSDYISWDKLNKGFVETTEVSRAFLASFILVMDLLIVMQDWDFPHFTSTIDVNLPGFSTHILHWKYAKTSITGKWFNYGIIFFVMILDLNMWKNQIFYSPAPYGQYIDPVSRHVYSVEDPVFVNEGNETLWTWEARSEINNETGLPYREQDMFMYSRFMEYSVAVKCTALIPNILGFIMLFTLVSLYGRFPPNQDGTYGGRLKKKRRSSWRRERWSATEHYYRDLSSETQNSDKRTLRIKRALKIAKTTNL</sequence>
<dbReference type="EMBL" id="JARKIK010000037">
    <property type="protein sequence ID" value="KAK8739322.1"/>
    <property type="molecule type" value="Genomic_DNA"/>
</dbReference>
<dbReference type="InterPro" id="IPR029370">
    <property type="entry name" value="TMEM117"/>
</dbReference>
<dbReference type="PANTHER" id="PTHR31226">
    <property type="entry name" value="TRANSMEMBRANE PROTEIN 117"/>
    <property type="match status" value="1"/>
</dbReference>
<feature type="transmembrane region" description="Helical" evidence="2">
    <location>
        <begin position="458"/>
        <end position="476"/>
    </location>
</feature>
<evidence type="ECO:0008006" key="5">
    <source>
        <dbReference type="Google" id="ProtNLM"/>
    </source>
</evidence>
<proteinExistence type="predicted"/>
<feature type="transmembrane region" description="Helical" evidence="2">
    <location>
        <begin position="417"/>
        <end position="438"/>
    </location>
</feature>
<feature type="transmembrane region" description="Helical" evidence="2">
    <location>
        <begin position="232"/>
        <end position="250"/>
    </location>
</feature>
<keyword evidence="4" id="KW-1185">Reference proteome</keyword>
<evidence type="ECO:0000256" key="1">
    <source>
        <dbReference type="SAM" id="MobiDB-lite"/>
    </source>
</evidence>
<dbReference type="AlphaFoldDB" id="A0AAW0X4K2"/>
<gene>
    <name evidence="3" type="ORF">OTU49_003576</name>
</gene>
<keyword evidence="2" id="KW-0812">Transmembrane</keyword>
<feature type="compositionally biased region" description="Polar residues" evidence="1">
    <location>
        <begin position="54"/>
        <end position="78"/>
    </location>
</feature>
<feature type="transmembrane region" description="Helical" evidence="2">
    <location>
        <begin position="327"/>
        <end position="352"/>
    </location>
</feature>
<protein>
    <recommendedName>
        <fullName evidence="5">Transmembrane protein 117</fullName>
    </recommendedName>
</protein>
<dbReference type="Pfam" id="PF15113">
    <property type="entry name" value="TMEM117"/>
    <property type="match status" value="1"/>
</dbReference>
<evidence type="ECO:0000313" key="4">
    <source>
        <dbReference type="Proteomes" id="UP001445076"/>
    </source>
</evidence>
<dbReference type="GO" id="GO:0070059">
    <property type="term" value="P:intrinsic apoptotic signaling pathway in response to endoplasmic reticulum stress"/>
    <property type="evidence" value="ECO:0007669"/>
    <property type="project" value="TreeGrafter"/>
</dbReference>
<evidence type="ECO:0000313" key="3">
    <source>
        <dbReference type="EMBL" id="KAK8739322.1"/>
    </source>
</evidence>